<accession>A0A0M9A636</accession>
<dbReference type="InterPro" id="IPR000884">
    <property type="entry name" value="TSP1_rpt"/>
</dbReference>
<comment type="similarity">
    <text evidence="2 12">Belongs to the unc-5 family.</text>
</comment>
<feature type="compositionally biased region" description="Basic and acidic residues" evidence="13">
    <location>
        <begin position="1518"/>
        <end position="1536"/>
    </location>
</feature>
<evidence type="ECO:0000259" key="14">
    <source>
        <dbReference type="PROSITE" id="PS50835"/>
    </source>
</evidence>
<dbReference type="InterPro" id="IPR003599">
    <property type="entry name" value="Ig_sub"/>
</dbReference>
<evidence type="ECO:0000256" key="11">
    <source>
        <dbReference type="ARBA" id="ARBA00023319"/>
    </source>
</evidence>
<reference evidence="16 17" key="1">
    <citation type="submission" date="2015-07" db="EMBL/GenBank/DDBJ databases">
        <title>The genome of Melipona quadrifasciata.</title>
        <authorList>
            <person name="Pan H."/>
            <person name="Kapheim K."/>
        </authorList>
    </citation>
    <scope>NUCLEOTIDE SEQUENCE [LARGE SCALE GENOMIC DNA]</scope>
    <source>
        <strain evidence="16">0111107301</strain>
        <tissue evidence="16">Whole body</tissue>
    </source>
</reference>
<evidence type="ECO:0000256" key="12">
    <source>
        <dbReference type="RuleBase" id="RU367033"/>
    </source>
</evidence>
<name>A0A0M9A636_9HYME</name>
<evidence type="ECO:0000256" key="6">
    <source>
        <dbReference type="ARBA" id="ARBA00022989"/>
    </source>
</evidence>
<feature type="region of interest" description="Disordered" evidence="13">
    <location>
        <begin position="968"/>
        <end position="1014"/>
    </location>
</feature>
<dbReference type="InterPro" id="IPR033772">
    <property type="entry name" value="UPA"/>
</dbReference>
<dbReference type="Gene3D" id="2.60.40.10">
    <property type="entry name" value="Immunoglobulins"/>
    <property type="match status" value="2"/>
</dbReference>
<dbReference type="OrthoDB" id="5973910at2759"/>
<keyword evidence="17" id="KW-1185">Reference proteome</keyword>
<keyword evidence="4" id="KW-0812">Transmembrane</keyword>
<feature type="region of interest" description="Disordered" evidence="13">
    <location>
        <begin position="75"/>
        <end position="100"/>
    </location>
</feature>
<comment type="function">
    <text evidence="12">Receptor for netrin required for axon guidance. Mediates axon repulsion of neuronal growth cones in the developing nervous system upon ligand binding.</text>
</comment>
<dbReference type="FunFam" id="2.20.100.10:FF:000002">
    <property type="entry name" value="Unc-5 netrin receptor C"/>
    <property type="match status" value="2"/>
</dbReference>
<keyword evidence="7" id="KW-0472">Membrane</keyword>
<dbReference type="SMART" id="SM00408">
    <property type="entry name" value="IGc2"/>
    <property type="match status" value="1"/>
</dbReference>
<dbReference type="InterPro" id="IPR000906">
    <property type="entry name" value="ZU5_dom"/>
</dbReference>
<dbReference type="Pfam" id="PF13927">
    <property type="entry name" value="Ig_3"/>
    <property type="match status" value="1"/>
</dbReference>
<dbReference type="Pfam" id="PF17217">
    <property type="entry name" value="UPA"/>
    <property type="match status" value="1"/>
</dbReference>
<dbReference type="PROSITE" id="PS50092">
    <property type="entry name" value="TSP1"/>
    <property type="match status" value="2"/>
</dbReference>
<dbReference type="Pfam" id="PF00791">
    <property type="entry name" value="ZU5"/>
    <property type="match status" value="1"/>
</dbReference>
<dbReference type="GO" id="GO:0008045">
    <property type="term" value="P:motor neuron axon guidance"/>
    <property type="evidence" value="ECO:0007669"/>
    <property type="project" value="TreeGrafter"/>
</dbReference>
<dbReference type="Proteomes" id="UP000053105">
    <property type="component" value="Unassembled WGS sequence"/>
</dbReference>
<feature type="region of interest" description="Disordered" evidence="13">
    <location>
        <begin position="182"/>
        <end position="237"/>
    </location>
</feature>
<proteinExistence type="inferred from homology"/>
<dbReference type="InterPro" id="IPR037936">
    <property type="entry name" value="UNC5A-D"/>
</dbReference>
<comment type="subcellular location">
    <subcellularLocation>
        <location evidence="12">Cell membrane</location>
        <topology evidence="12">Single-pass type I membrane protein</topology>
    </subcellularLocation>
    <subcellularLocation>
        <location evidence="1">Membrane</location>
        <topology evidence="1">Single-pass type I membrane protein</topology>
    </subcellularLocation>
</comment>
<keyword evidence="11 12" id="KW-0393">Immunoglobulin domain</keyword>
<dbReference type="SUPFAM" id="SSF48726">
    <property type="entry name" value="Immunoglobulin"/>
    <property type="match status" value="1"/>
</dbReference>
<dbReference type="InterPro" id="IPR000488">
    <property type="entry name" value="Death_dom"/>
</dbReference>
<dbReference type="InterPro" id="IPR036179">
    <property type="entry name" value="Ig-like_dom_sf"/>
</dbReference>
<keyword evidence="8" id="KW-1015">Disulfide bond</keyword>
<dbReference type="InterPro" id="IPR003598">
    <property type="entry name" value="Ig_sub2"/>
</dbReference>
<dbReference type="InterPro" id="IPR057755">
    <property type="entry name" value="UNC5A-D-like_N"/>
</dbReference>
<evidence type="ECO:0000256" key="7">
    <source>
        <dbReference type="ARBA" id="ARBA00023136"/>
    </source>
</evidence>
<evidence type="ECO:0000256" key="13">
    <source>
        <dbReference type="SAM" id="MobiDB-lite"/>
    </source>
</evidence>
<keyword evidence="5" id="KW-0732">Signal</keyword>
<evidence type="ECO:0000313" key="17">
    <source>
        <dbReference type="Proteomes" id="UP000053105"/>
    </source>
</evidence>
<feature type="compositionally biased region" description="Basic and acidic residues" evidence="13">
    <location>
        <begin position="278"/>
        <end position="296"/>
    </location>
</feature>
<evidence type="ECO:0000256" key="8">
    <source>
        <dbReference type="ARBA" id="ARBA00023157"/>
    </source>
</evidence>
<evidence type="ECO:0000256" key="9">
    <source>
        <dbReference type="ARBA" id="ARBA00023170"/>
    </source>
</evidence>
<feature type="region of interest" description="Disordered" evidence="13">
    <location>
        <begin position="1509"/>
        <end position="1552"/>
    </location>
</feature>
<feature type="compositionally biased region" description="Basic and acidic residues" evidence="13">
    <location>
        <begin position="85"/>
        <end position="99"/>
    </location>
</feature>
<keyword evidence="9 12" id="KW-0675">Receptor</keyword>
<feature type="compositionally biased region" description="Basic and acidic residues" evidence="13">
    <location>
        <begin position="990"/>
        <end position="999"/>
    </location>
</feature>
<keyword evidence="3 12" id="KW-0217">Developmental protein</keyword>
<dbReference type="FunFam" id="2.60.40.10:FF:000037">
    <property type="entry name" value="Unc-5 netrin receptor C"/>
    <property type="match status" value="1"/>
</dbReference>
<dbReference type="PANTHER" id="PTHR12582:SF47">
    <property type="entry name" value="NETRIN RECEPTOR UNC-5"/>
    <property type="match status" value="1"/>
</dbReference>
<feature type="domain" description="ZU5" evidence="15">
    <location>
        <begin position="1030"/>
        <end position="1180"/>
    </location>
</feature>
<organism evidence="16 17">
    <name type="scientific">Melipona quadrifasciata</name>
    <dbReference type="NCBI Taxonomy" id="166423"/>
    <lineage>
        <taxon>Eukaryota</taxon>
        <taxon>Metazoa</taxon>
        <taxon>Ecdysozoa</taxon>
        <taxon>Arthropoda</taxon>
        <taxon>Hexapoda</taxon>
        <taxon>Insecta</taxon>
        <taxon>Pterygota</taxon>
        <taxon>Neoptera</taxon>
        <taxon>Endopterygota</taxon>
        <taxon>Hymenoptera</taxon>
        <taxon>Apocrita</taxon>
        <taxon>Aculeata</taxon>
        <taxon>Apoidea</taxon>
        <taxon>Anthophila</taxon>
        <taxon>Apidae</taxon>
        <taxon>Melipona</taxon>
    </lineage>
</organism>
<feature type="domain" description="Ig-like" evidence="14">
    <location>
        <begin position="602"/>
        <end position="700"/>
    </location>
</feature>
<evidence type="ECO:0000256" key="5">
    <source>
        <dbReference type="ARBA" id="ARBA00022729"/>
    </source>
</evidence>
<dbReference type="Gene3D" id="2.20.100.10">
    <property type="entry name" value="Thrombospondin type-1 (TSP1) repeat"/>
    <property type="match status" value="2"/>
</dbReference>
<dbReference type="Pfam" id="PF00090">
    <property type="entry name" value="TSP_1"/>
    <property type="match status" value="1"/>
</dbReference>
<feature type="compositionally biased region" description="Basic residues" evidence="13">
    <location>
        <begin position="227"/>
        <end position="237"/>
    </location>
</feature>
<keyword evidence="10" id="KW-0325">Glycoprotein</keyword>
<dbReference type="PROSITE" id="PS50835">
    <property type="entry name" value="IG_LIKE"/>
    <property type="match status" value="1"/>
</dbReference>
<dbReference type="Pfam" id="PF25609">
    <property type="entry name" value="Unc5_NetrinR_N"/>
    <property type="match status" value="1"/>
</dbReference>
<dbReference type="SMART" id="SM00218">
    <property type="entry name" value="ZU5"/>
    <property type="match status" value="1"/>
</dbReference>
<dbReference type="Gene3D" id="2.60.220.30">
    <property type="match status" value="1"/>
</dbReference>
<dbReference type="GO" id="GO:0005886">
    <property type="term" value="C:plasma membrane"/>
    <property type="evidence" value="ECO:0007669"/>
    <property type="project" value="UniProtKB-SubCell"/>
</dbReference>
<dbReference type="PANTHER" id="PTHR12582">
    <property type="entry name" value="NETRIN RECEPTOR UNC5"/>
    <property type="match status" value="1"/>
</dbReference>
<feature type="region of interest" description="Disordered" evidence="13">
    <location>
        <begin position="271"/>
        <end position="297"/>
    </location>
</feature>
<dbReference type="SMART" id="SM00409">
    <property type="entry name" value="IG"/>
    <property type="match status" value="1"/>
</dbReference>
<dbReference type="Gene3D" id="1.10.533.10">
    <property type="entry name" value="Death Domain, Fas"/>
    <property type="match status" value="1"/>
</dbReference>
<evidence type="ECO:0000256" key="2">
    <source>
        <dbReference type="ARBA" id="ARBA00009844"/>
    </source>
</evidence>
<sequence>MLSSVLHKEPGVAGRIVQQLDSPGTRETTRLSREQAPLTLSQSAREKWMKRKKEKGKPVALESFVTACGSLKTSMRTGRGTTRWTETRRGRKEKGEEHGSPVACSWLIERSSSMREIDEIRTCGTSTQVRPRPTWLWMNPGGSIQYRWALRSRDTPKRRGAFAGQEHRELQHPRALPPAVSVEQLEHGGSSSSPPLLPPPPDTSPPPPLPPPGSTASPPPHGGRAAALKRRRAPRIRKLSREYTLRLTNITKTIKYRNTIITNFYTLNTSMSDEEQDGERGRKNDEEEGGGKEDNTRAQTKCVSLEAGWTDCAACKVAWKTPGKTGPVERKELSRSSEPGYGKNCTICTPVRFVSLKGPEATVLTTRQRHSYSRSTPPRESRDPNRPIANFRCISVAPEEARFSSPTKITFSDDTVGQATIVSIFEDTNTLCANSTLTLIFDRIVWNISAQMELSNYLFSKTNIDTTITVEGEDAAEEEDSYLLEEDDVPSATIATDTELISEAGGHLPVFLTEPVDSFVVKNKPATLHCKAAHALQIYFRCNDARAEDSQQQDFVDPHTGTRIVDCELNVTRDHIEEYFGRDKFKCECIAWSGSGQIKSQPATVDVAYLKKQFESPPYSVSVEAGQSTELRCLPPVGVPPPRVYWLRNNVPVDTESDTLLVSSEGHLLVGQAKLSHQANYTCVAENIAAKRLSEPVSLTVYVKGGWSAWSAWSECHSRCAKGGQKRTRTCTNPAPMNGGQPCMGPSQQKMDCNIACPERRSFRTVRLFFLFPGTRTVVDGGWSRWSTWSVCGTDCTHSRRRSCDEPPPSHGGRPCQGREISVANCTGGMCNNGNTKMGGAHLTEEANRQMDVALYGGLTVACAVIGGLAFFLAKLLRRKGRDHSLYSMARNDTKHGVCPQRAEIPTSRGSAVCVSEFQPEFFPDQDKKLSLQPDVTATSVPACYEYPFDPKLSMSRSLSEHHYDVPHLSIAPQPSPMSPTPSTSTQESCSDKQIHSDCENSVTSSYPSSDSTYNVASESVRLPKLETGNVAGAAVNTRGALLVLPDAGISMSVPEGAVPKPLREELYLAVLNEDRFRPRLPDGITQLSAVVTCGPSSATFNKPVILQFEHCAMLHPATWELSVWASDGLSVEDGTAIASSKDHQSITWSRVLTLGNETINTPLFTQLDHAEAFIVTEQLRGYVLAGQSCENVIATKRLRLALFASQAGQCCVRVYAVEDTKAATKAIVDRESQARGYLLDKPRTLLFQDNGESLCVSLEEVGNEWQSKSPTERQEISFRDVWNCQENTKHVTFGLDTAFGPTSSRSYKLQVSQGNSDTRQVFRIVYDGAKQLISSGSVTRPLREVTVVSSGHANNATTDSTTLRPFRFTRSLRKQLCQCLDPPNALGNDWRMLAQRLQVDRLKNECFVAGCRRLYITKETFAAPGATHFRQNVIHSSQRLILGVRWHQLRQGIPKGLWIDIFGRDVAENVDHSHDYHVPKLFLLRHSGHNVHYPFHVFHDPTVSAKNHGRDYSCGSQEHRLANHSQERADYNSRRNDRHTRPRRMAHHNSS</sequence>
<feature type="region of interest" description="Disordered" evidence="13">
    <location>
        <begin position="18"/>
        <end position="37"/>
    </location>
</feature>
<keyword evidence="6" id="KW-1133">Transmembrane helix</keyword>
<dbReference type="PROSITE" id="PS51145">
    <property type="entry name" value="ZU5"/>
    <property type="match status" value="1"/>
</dbReference>
<evidence type="ECO:0000256" key="4">
    <source>
        <dbReference type="ARBA" id="ARBA00022692"/>
    </source>
</evidence>
<feature type="compositionally biased region" description="Low complexity" evidence="13">
    <location>
        <begin position="1001"/>
        <end position="1014"/>
    </location>
</feature>
<protein>
    <recommendedName>
        <fullName evidence="12">Netrin receptor UNC5</fullName>
    </recommendedName>
</protein>
<dbReference type="SUPFAM" id="SSF47986">
    <property type="entry name" value="DEATH domain"/>
    <property type="match status" value="1"/>
</dbReference>
<evidence type="ECO:0000256" key="3">
    <source>
        <dbReference type="ARBA" id="ARBA00022473"/>
    </source>
</evidence>
<dbReference type="InterPro" id="IPR013783">
    <property type="entry name" value="Ig-like_fold"/>
</dbReference>
<dbReference type="InterPro" id="IPR036383">
    <property type="entry name" value="TSP1_rpt_sf"/>
</dbReference>
<feature type="region of interest" description="Disordered" evidence="13">
    <location>
        <begin position="366"/>
        <end position="386"/>
    </location>
</feature>
<dbReference type="SMART" id="SM00209">
    <property type="entry name" value="TSP1"/>
    <property type="match status" value="2"/>
</dbReference>
<dbReference type="InterPro" id="IPR011029">
    <property type="entry name" value="DEATH-like_dom_sf"/>
</dbReference>
<dbReference type="EMBL" id="KQ435727">
    <property type="protein sequence ID" value="KOX77995.1"/>
    <property type="molecule type" value="Genomic_DNA"/>
</dbReference>
<feature type="compositionally biased region" description="Pro residues" evidence="13">
    <location>
        <begin position="195"/>
        <end position="221"/>
    </location>
</feature>
<dbReference type="Pfam" id="PF00531">
    <property type="entry name" value="Death"/>
    <property type="match status" value="1"/>
</dbReference>
<dbReference type="InterPro" id="IPR007110">
    <property type="entry name" value="Ig-like_dom"/>
</dbReference>
<dbReference type="STRING" id="166423.A0A0M9A636"/>
<gene>
    <name evidence="16" type="ORF">WN51_05883</name>
</gene>
<evidence type="ECO:0000256" key="10">
    <source>
        <dbReference type="ARBA" id="ARBA00023180"/>
    </source>
</evidence>
<evidence type="ECO:0000313" key="16">
    <source>
        <dbReference type="EMBL" id="KOX77995.1"/>
    </source>
</evidence>
<evidence type="ECO:0000256" key="1">
    <source>
        <dbReference type="ARBA" id="ARBA00004479"/>
    </source>
</evidence>
<dbReference type="SUPFAM" id="SSF82895">
    <property type="entry name" value="TSP-1 type 1 repeat"/>
    <property type="match status" value="2"/>
</dbReference>
<evidence type="ECO:0000259" key="15">
    <source>
        <dbReference type="PROSITE" id="PS51145"/>
    </source>
</evidence>
<feature type="compositionally biased region" description="Basic residues" evidence="13">
    <location>
        <begin position="1537"/>
        <end position="1552"/>
    </location>
</feature>
<dbReference type="GO" id="GO:0005042">
    <property type="term" value="F:netrin receptor activity"/>
    <property type="evidence" value="ECO:0007669"/>
    <property type="project" value="UniProtKB-UniRule"/>
</dbReference>